<keyword evidence="9" id="KW-0812">Transmembrane</keyword>
<feature type="transmembrane region" description="Helical" evidence="9">
    <location>
        <begin position="74"/>
        <end position="91"/>
    </location>
</feature>
<dbReference type="OrthoDB" id="9121833at2"/>
<dbReference type="InterPro" id="IPR004358">
    <property type="entry name" value="Sig_transdc_His_kin-like_C"/>
</dbReference>
<dbReference type="Pfam" id="PF02518">
    <property type="entry name" value="HATPase_c"/>
    <property type="match status" value="1"/>
</dbReference>
<evidence type="ECO:0000256" key="4">
    <source>
        <dbReference type="ARBA" id="ARBA00022679"/>
    </source>
</evidence>
<dbReference type="SUPFAM" id="SSF55874">
    <property type="entry name" value="ATPase domain of HSP90 chaperone/DNA topoisomerase II/histidine kinase"/>
    <property type="match status" value="1"/>
</dbReference>
<keyword evidence="9" id="KW-1133">Transmembrane helix</keyword>
<keyword evidence="8" id="KW-0902">Two-component regulatory system</keyword>
<dbReference type="eggNOG" id="COG4191">
    <property type="taxonomic scope" value="Bacteria"/>
</dbReference>
<dbReference type="EC" id="2.7.13.3" evidence="2"/>
<dbReference type="Proteomes" id="UP000005387">
    <property type="component" value="Unassembled WGS sequence"/>
</dbReference>
<dbReference type="InterPro" id="IPR036890">
    <property type="entry name" value="HATPase_C_sf"/>
</dbReference>
<accession>E0I6K3</accession>
<sequence>MTLAMAILWITALLLLLTNRRSPVFRWLSLVAFCGGIGALASVMESWIVAYETTAAAVEAKVDLLRHLQRGCSWMSYYGLPYSYLMFAAAYHTEAVPRRMAKMLPFITLIPPVIMLVFPAPANLPVSYMPLACWAIPYSVLGTLIVLTKRATHPAERRAHLIVTAAVLPAVLFAVAMNYMLPVFGVYRMWRYNVWSIPVAFSIFVVSLFKYGFLGVQLMIERRRLDSSMRAITSGTAMLNHAIKNDIAKIKLFADHLGRSNANAGAAAGNQADAAVIMRAAEHIETMIRSVHERTQELVLRAERVNLAELVRMQVGAISKAAEAAGVHLTTCLPEAADVEVVADAAQTEEAIHNVLRNALEAMPEGGQLMITLSGGKRGAVIAIRDTGIGIERQHLQRVTEPFFTTKSGKEMNFGLGLAYSSQLMNRQGGELRVESERGSGTTVTFSFPSLKRSSKRVRSLAAGESPITRVFTKSGGE</sequence>
<comment type="catalytic activity">
    <reaction evidence="1">
        <text>ATP + protein L-histidine = ADP + protein N-phospho-L-histidine.</text>
        <dbReference type="EC" id="2.7.13.3"/>
    </reaction>
</comment>
<dbReference type="InterPro" id="IPR003594">
    <property type="entry name" value="HATPase_dom"/>
</dbReference>
<feature type="transmembrane region" description="Helical" evidence="9">
    <location>
        <begin position="159"/>
        <end position="179"/>
    </location>
</feature>
<dbReference type="GO" id="GO:0005524">
    <property type="term" value="F:ATP binding"/>
    <property type="evidence" value="ECO:0007669"/>
    <property type="project" value="UniProtKB-KW"/>
</dbReference>
<dbReference type="RefSeq" id="WP_006037290.1">
    <property type="nucleotide sequence ID" value="NZ_AEDD01000003.1"/>
</dbReference>
<feature type="transmembrane region" description="Helical" evidence="9">
    <location>
        <begin position="103"/>
        <end position="122"/>
    </location>
</feature>
<keyword evidence="4" id="KW-0808">Transferase</keyword>
<protein>
    <recommendedName>
        <fullName evidence="2">histidine kinase</fullName>
        <ecNumber evidence="2">2.7.13.3</ecNumber>
    </recommendedName>
</protein>
<evidence type="ECO:0000256" key="8">
    <source>
        <dbReference type="ARBA" id="ARBA00023012"/>
    </source>
</evidence>
<dbReference type="AlphaFoldDB" id="E0I6K3"/>
<name>E0I6K3_9BACL</name>
<reference evidence="11 12" key="1">
    <citation type="submission" date="2010-07" db="EMBL/GenBank/DDBJ databases">
        <title>The draft genome of Paenibacillus curdlanolyticus YK9.</title>
        <authorList>
            <consortium name="US DOE Joint Genome Institute (JGI-PGF)"/>
            <person name="Lucas S."/>
            <person name="Copeland A."/>
            <person name="Lapidus A."/>
            <person name="Cheng J.-F."/>
            <person name="Bruce D."/>
            <person name="Goodwin L."/>
            <person name="Pitluck S."/>
            <person name="Land M.L."/>
            <person name="Hauser L."/>
            <person name="Chang Y.-J."/>
            <person name="Jeffries C."/>
            <person name="Anderson I.J."/>
            <person name="Johnson E."/>
            <person name="Loganathan U."/>
            <person name="Mulhopadhyay B."/>
            <person name="Kyrpides N."/>
            <person name="Woyke T.J."/>
        </authorList>
    </citation>
    <scope>NUCLEOTIDE SEQUENCE [LARGE SCALE GENOMIC DNA]</scope>
    <source>
        <strain evidence="11 12">YK9</strain>
    </source>
</reference>
<evidence type="ECO:0000256" key="2">
    <source>
        <dbReference type="ARBA" id="ARBA00012438"/>
    </source>
</evidence>
<evidence type="ECO:0000259" key="10">
    <source>
        <dbReference type="PROSITE" id="PS50109"/>
    </source>
</evidence>
<proteinExistence type="predicted"/>
<evidence type="ECO:0000313" key="11">
    <source>
        <dbReference type="EMBL" id="EFM11669.1"/>
    </source>
</evidence>
<evidence type="ECO:0000313" key="12">
    <source>
        <dbReference type="Proteomes" id="UP000005387"/>
    </source>
</evidence>
<dbReference type="GO" id="GO:0000155">
    <property type="term" value="F:phosphorelay sensor kinase activity"/>
    <property type="evidence" value="ECO:0007669"/>
    <property type="project" value="TreeGrafter"/>
</dbReference>
<evidence type="ECO:0000256" key="9">
    <source>
        <dbReference type="SAM" id="Phobius"/>
    </source>
</evidence>
<keyword evidence="12" id="KW-1185">Reference proteome</keyword>
<organism evidence="11 12">
    <name type="scientific">Paenibacillus curdlanolyticus YK9</name>
    <dbReference type="NCBI Taxonomy" id="717606"/>
    <lineage>
        <taxon>Bacteria</taxon>
        <taxon>Bacillati</taxon>
        <taxon>Bacillota</taxon>
        <taxon>Bacilli</taxon>
        <taxon>Bacillales</taxon>
        <taxon>Paenibacillaceae</taxon>
        <taxon>Paenibacillus</taxon>
    </lineage>
</organism>
<dbReference type="SMART" id="SM00387">
    <property type="entry name" value="HATPase_c"/>
    <property type="match status" value="1"/>
</dbReference>
<keyword evidence="3" id="KW-0597">Phosphoprotein</keyword>
<evidence type="ECO:0000256" key="1">
    <source>
        <dbReference type="ARBA" id="ARBA00000085"/>
    </source>
</evidence>
<keyword evidence="6 11" id="KW-0418">Kinase</keyword>
<keyword evidence="7" id="KW-0067">ATP-binding</keyword>
<keyword evidence="9" id="KW-0472">Membrane</keyword>
<gene>
    <name evidence="11" type="ORF">PaecuDRAFT_1275</name>
</gene>
<feature type="domain" description="Histidine kinase" evidence="10">
    <location>
        <begin position="238"/>
        <end position="452"/>
    </location>
</feature>
<dbReference type="PANTHER" id="PTHR43547:SF2">
    <property type="entry name" value="HYBRID SIGNAL TRANSDUCTION HISTIDINE KINASE C"/>
    <property type="match status" value="1"/>
</dbReference>
<feature type="transmembrane region" description="Helical" evidence="9">
    <location>
        <begin position="128"/>
        <end position="147"/>
    </location>
</feature>
<evidence type="ECO:0000256" key="7">
    <source>
        <dbReference type="ARBA" id="ARBA00022840"/>
    </source>
</evidence>
<dbReference type="InterPro" id="IPR005467">
    <property type="entry name" value="His_kinase_dom"/>
</dbReference>
<dbReference type="EMBL" id="AEDD01000003">
    <property type="protein sequence ID" value="EFM11669.1"/>
    <property type="molecule type" value="Genomic_DNA"/>
</dbReference>
<evidence type="ECO:0000256" key="5">
    <source>
        <dbReference type="ARBA" id="ARBA00022741"/>
    </source>
</evidence>
<dbReference type="Gene3D" id="3.30.565.10">
    <property type="entry name" value="Histidine kinase-like ATPase, C-terminal domain"/>
    <property type="match status" value="1"/>
</dbReference>
<keyword evidence="5" id="KW-0547">Nucleotide-binding</keyword>
<evidence type="ECO:0000256" key="6">
    <source>
        <dbReference type="ARBA" id="ARBA00022777"/>
    </source>
</evidence>
<dbReference type="PANTHER" id="PTHR43547">
    <property type="entry name" value="TWO-COMPONENT HISTIDINE KINASE"/>
    <property type="match status" value="1"/>
</dbReference>
<feature type="transmembrane region" description="Helical" evidence="9">
    <location>
        <begin position="199"/>
        <end position="220"/>
    </location>
</feature>
<dbReference type="PROSITE" id="PS50109">
    <property type="entry name" value="HIS_KIN"/>
    <property type="match status" value="1"/>
</dbReference>
<dbReference type="PRINTS" id="PR00344">
    <property type="entry name" value="BCTRLSENSOR"/>
</dbReference>
<dbReference type="STRING" id="717606.PaecuDRAFT_1275"/>
<evidence type="ECO:0000256" key="3">
    <source>
        <dbReference type="ARBA" id="ARBA00022553"/>
    </source>
</evidence>